<dbReference type="EMBL" id="BMNG01000030">
    <property type="protein sequence ID" value="GGO59749.1"/>
    <property type="molecule type" value="Genomic_DNA"/>
</dbReference>
<gene>
    <name evidence="1" type="ORF">GCM10012286_82060</name>
</gene>
<accession>A0ABQ2MXY5</accession>
<dbReference type="RefSeq" id="WP_373288131.1">
    <property type="nucleotide sequence ID" value="NZ_BMNG01000030.1"/>
</dbReference>
<evidence type="ECO:0000313" key="2">
    <source>
        <dbReference type="Proteomes" id="UP000656881"/>
    </source>
</evidence>
<sequence length="169" mass="18625">MAILPEGPLVTSLRNRGSVRCEREVPRRLSIEEGSTHYTVDLRAPDLIADTNEIWPGPGETVSPSSWKLWLRTTKGWDSERTGETNDRDLSMSAVFRSGGYVGLTWTLCPWPRVTGCLGLPQVATRLEAGQQLASALRLTPAASSERSGHHAHRATAWTPPYLIHGQLN</sequence>
<protein>
    <submittedName>
        <fullName evidence="1">Uncharacterized protein</fullName>
    </submittedName>
</protein>
<keyword evidence="2" id="KW-1185">Reference proteome</keyword>
<evidence type="ECO:0000313" key="1">
    <source>
        <dbReference type="EMBL" id="GGO59749.1"/>
    </source>
</evidence>
<dbReference type="Pfam" id="PF19739">
    <property type="entry name" value="DUF6228"/>
    <property type="match status" value="1"/>
</dbReference>
<name>A0ABQ2MXY5_9ACTN</name>
<comment type="caution">
    <text evidence="1">The sequence shown here is derived from an EMBL/GenBank/DDBJ whole genome shotgun (WGS) entry which is preliminary data.</text>
</comment>
<organism evidence="1 2">
    <name type="scientific">Streptomyces lasiicapitis</name>
    <dbReference type="NCBI Taxonomy" id="1923961"/>
    <lineage>
        <taxon>Bacteria</taxon>
        <taxon>Bacillati</taxon>
        <taxon>Actinomycetota</taxon>
        <taxon>Actinomycetes</taxon>
        <taxon>Kitasatosporales</taxon>
        <taxon>Streptomycetaceae</taxon>
        <taxon>Streptomyces</taxon>
    </lineage>
</organism>
<reference evidence="2" key="1">
    <citation type="journal article" date="2019" name="Int. J. Syst. Evol. Microbiol.">
        <title>The Global Catalogue of Microorganisms (GCM) 10K type strain sequencing project: providing services to taxonomists for standard genome sequencing and annotation.</title>
        <authorList>
            <consortium name="The Broad Institute Genomics Platform"/>
            <consortium name="The Broad Institute Genome Sequencing Center for Infectious Disease"/>
            <person name="Wu L."/>
            <person name="Ma J."/>
        </authorList>
    </citation>
    <scope>NUCLEOTIDE SEQUENCE [LARGE SCALE GENOMIC DNA]</scope>
    <source>
        <strain evidence="2">CGMCC 4.7349</strain>
    </source>
</reference>
<proteinExistence type="predicted"/>
<dbReference type="Proteomes" id="UP000656881">
    <property type="component" value="Unassembled WGS sequence"/>
</dbReference>
<dbReference type="InterPro" id="IPR046196">
    <property type="entry name" value="DUF6228"/>
</dbReference>